<dbReference type="AlphaFoldDB" id="A0A4R0NH56"/>
<evidence type="ECO:0000256" key="1">
    <source>
        <dbReference type="SAM" id="Phobius"/>
    </source>
</evidence>
<accession>A0A4R0NH56</accession>
<dbReference type="RefSeq" id="WP_131606821.1">
    <property type="nucleotide sequence ID" value="NZ_SJSM01000001.1"/>
</dbReference>
<keyword evidence="1" id="KW-0812">Transmembrane</keyword>
<dbReference type="EMBL" id="SJSM01000001">
    <property type="protein sequence ID" value="TCC99528.1"/>
    <property type="molecule type" value="Genomic_DNA"/>
</dbReference>
<keyword evidence="1" id="KW-1133">Transmembrane helix</keyword>
<evidence type="ECO:0000313" key="3">
    <source>
        <dbReference type="Proteomes" id="UP000291117"/>
    </source>
</evidence>
<organism evidence="2 3">
    <name type="scientific">Pedobacter hiemivivus</name>
    <dbReference type="NCBI Taxonomy" id="2530454"/>
    <lineage>
        <taxon>Bacteria</taxon>
        <taxon>Pseudomonadati</taxon>
        <taxon>Bacteroidota</taxon>
        <taxon>Sphingobacteriia</taxon>
        <taxon>Sphingobacteriales</taxon>
        <taxon>Sphingobacteriaceae</taxon>
        <taxon>Pedobacter</taxon>
    </lineage>
</organism>
<keyword evidence="1" id="KW-0472">Membrane</keyword>
<protein>
    <submittedName>
        <fullName evidence="2">Uncharacterized protein</fullName>
    </submittedName>
</protein>
<dbReference type="OrthoDB" id="639802at2"/>
<gene>
    <name evidence="2" type="ORF">EZ444_02300</name>
</gene>
<reference evidence="2 3" key="1">
    <citation type="submission" date="2019-02" db="EMBL/GenBank/DDBJ databases">
        <title>Pedobacter sp. RP-3-8 sp. nov., isolated from Arctic soil.</title>
        <authorList>
            <person name="Dahal R.H."/>
        </authorList>
    </citation>
    <scope>NUCLEOTIDE SEQUENCE [LARGE SCALE GENOMIC DNA]</scope>
    <source>
        <strain evidence="2 3">RP-3-8</strain>
    </source>
</reference>
<keyword evidence="3" id="KW-1185">Reference proteome</keyword>
<dbReference type="Proteomes" id="UP000291117">
    <property type="component" value="Unassembled WGS sequence"/>
</dbReference>
<sequence>MDNRSYILRCIALIEQKVDWGKTHDWVDYDFKNLSDQIFESTKVSISVRTLKRIVRQVPDAEGYYEPQMATKNALAIYLGFRSWADFKQSNVIEPDQKSETITPAPAVNFKKKVNYRNWILPIIIILLCVAVYLVWKTQRTSAELTIKKVAGNNFAFRYDLKAIKYNNATVDLDYGLFRPLLTPKGEFTYVFKLPDNYRLKLLADGVVLAAQNIQVVSNGWKCVVQQGLKEVLVGDTSLFNSNQVLSLRPDKIRSIGLDPSEDYWTDYRNIKDFNIDGDNLIIEVDIKNDLKSGGIDCFDSSIEYLAESKTGRVKFVKPGCAQFASFDFGEVHYNGNFHDLKPFGINLSQWQKVRIEVIKKQVNVFINGVSIYKNSYHEPIGNVKGIKIKFKGVGAIDNFRIMNLKKEVIYGASFDDKIAD</sequence>
<evidence type="ECO:0000313" key="2">
    <source>
        <dbReference type="EMBL" id="TCC99528.1"/>
    </source>
</evidence>
<comment type="caution">
    <text evidence="2">The sequence shown here is derived from an EMBL/GenBank/DDBJ whole genome shotgun (WGS) entry which is preliminary data.</text>
</comment>
<proteinExistence type="predicted"/>
<feature type="transmembrane region" description="Helical" evidence="1">
    <location>
        <begin position="119"/>
        <end position="136"/>
    </location>
</feature>
<name>A0A4R0NH56_9SPHI</name>